<dbReference type="AlphaFoldDB" id="A0A4R6FTX7"/>
<dbReference type="InterPro" id="IPR001764">
    <property type="entry name" value="Glyco_hydro_3_N"/>
</dbReference>
<dbReference type="PANTHER" id="PTHR42715">
    <property type="entry name" value="BETA-GLUCOSIDASE"/>
    <property type="match status" value="1"/>
</dbReference>
<dbReference type="SMART" id="SM01217">
    <property type="entry name" value="Fn3_like"/>
    <property type="match status" value="1"/>
</dbReference>
<evidence type="ECO:0000256" key="3">
    <source>
        <dbReference type="SAM" id="SignalP"/>
    </source>
</evidence>
<keyword evidence="6" id="KW-1185">Reference proteome</keyword>
<dbReference type="InterPro" id="IPR026891">
    <property type="entry name" value="Fn3-like"/>
</dbReference>
<dbReference type="EMBL" id="SNWD01000003">
    <property type="protein sequence ID" value="TDN84670.1"/>
    <property type="molecule type" value="Genomic_DNA"/>
</dbReference>
<dbReference type="InterPro" id="IPR036962">
    <property type="entry name" value="Glyco_hydro_3_N_sf"/>
</dbReference>
<sequence length="726" mass="77025">MKKTLFLFATAGTMALIHSAAGAAPLQSQSKQSPDARAAAVEQQMTEDERFQLLHSIMPFNIPGLPKIDVEGLTPTAGYIRGIPRLGIPDLYETDASLGVTNPLQLRKGDVSTALPASILTAATFSPELAHAGGVVIGRETRAKGFNVLLAGGVNLTREPRNGRNFEYLGEDPLLAGTLAGAAIDGIQSQKVVSTVKHYVLNSQETLRSTIDARISEAALRMSDLLAFEIAIEKGKPGAVMCAYNQINGDYACGNDFLLNKVLKQDWGYKGWVMSDWGAVHNVDYFMKGLDQQSGAQLDKQIWFDGPLKTLVKAGKVPQSRVSDAVRRVLRSLYATGADIAVPKGDADMDAHAAEARKVAEAGIVLLKNEGDILPLMQSARSVAVIGGHADRGVLSGAGSSQVTPKGDVTIIPVGGTGAMASWARMLFMPSSPVDALRKALPDTSVNYDSGYVLDSAAALAANADVAIVFATQWSSEGFDGSLSLPEGQDELIARVAAANPNTIVVLETGNPVKMPWLDQVKAVVEAWYPGQEGGTAIANVLTGAVNPGGHLPITFPRDESQLPNPELTGFGKPEGSAETITYPEGAKVGYRWYAAKGLKPLFPFGYGLSYTSFAYSDLRLSGGAAPKVSVTVTNSGKRAGSDVPQLYLTARNGEKIERLVGFDRVELRPGESRTVSMTIDPRLLADWTGKGWTVQPGTYSFAAGHSATDFVLTGDVKLPGQTLRP</sequence>
<keyword evidence="2" id="KW-0378">Hydrolase</keyword>
<dbReference type="Proteomes" id="UP000295493">
    <property type="component" value="Unassembled WGS sequence"/>
</dbReference>
<name>A0A4R6FTX7_9SPHN</name>
<comment type="caution">
    <text evidence="5">The sequence shown here is derived from an EMBL/GenBank/DDBJ whole genome shotgun (WGS) entry which is preliminary data.</text>
</comment>
<protein>
    <submittedName>
        <fullName evidence="5">Beta-glucosidase</fullName>
    </submittedName>
</protein>
<reference evidence="5 6" key="1">
    <citation type="submission" date="2019-03" db="EMBL/GenBank/DDBJ databases">
        <title>Genomic Encyclopedia of Type Strains, Phase IV (KMG-IV): sequencing the most valuable type-strain genomes for metagenomic binning, comparative biology and taxonomic classification.</title>
        <authorList>
            <person name="Goeker M."/>
        </authorList>
    </citation>
    <scope>NUCLEOTIDE SEQUENCE [LARGE SCALE GENOMIC DNA]</scope>
    <source>
        <strain evidence="5 6">DSM 25059</strain>
    </source>
</reference>
<feature type="chain" id="PRO_5020583054" evidence="3">
    <location>
        <begin position="24"/>
        <end position="726"/>
    </location>
</feature>
<proteinExistence type="inferred from homology"/>
<feature type="domain" description="Fibronectin type III-like" evidence="4">
    <location>
        <begin position="643"/>
        <end position="708"/>
    </location>
</feature>
<dbReference type="Pfam" id="PF14310">
    <property type="entry name" value="Fn3-like"/>
    <property type="match status" value="1"/>
</dbReference>
<dbReference type="InterPro" id="IPR036881">
    <property type="entry name" value="Glyco_hydro_3_C_sf"/>
</dbReference>
<dbReference type="SUPFAM" id="SSF52279">
    <property type="entry name" value="Beta-D-glucan exohydrolase, C-terminal domain"/>
    <property type="match status" value="1"/>
</dbReference>
<dbReference type="SUPFAM" id="SSF51445">
    <property type="entry name" value="(Trans)glycosidases"/>
    <property type="match status" value="1"/>
</dbReference>
<dbReference type="GO" id="GO:0005975">
    <property type="term" value="P:carbohydrate metabolic process"/>
    <property type="evidence" value="ECO:0007669"/>
    <property type="project" value="InterPro"/>
</dbReference>
<dbReference type="Pfam" id="PF00933">
    <property type="entry name" value="Glyco_hydro_3"/>
    <property type="match status" value="1"/>
</dbReference>
<dbReference type="InterPro" id="IPR002772">
    <property type="entry name" value="Glyco_hydro_3_C"/>
</dbReference>
<dbReference type="Gene3D" id="2.60.40.10">
    <property type="entry name" value="Immunoglobulins"/>
    <property type="match status" value="1"/>
</dbReference>
<evidence type="ECO:0000256" key="2">
    <source>
        <dbReference type="ARBA" id="ARBA00022801"/>
    </source>
</evidence>
<gene>
    <name evidence="5" type="ORF">EV664_103317</name>
</gene>
<dbReference type="InterPro" id="IPR050288">
    <property type="entry name" value="Cellulose_deg_GH3"/>
</dbReference>
<dbReference type="PRINTS" id="PR00133">
    <property type="entry name" value="GLHYDRLASE3"/>
</dbReference>
<dbReference type="PANTHER" id="PTHR42715:SF10">
    <property type="entry name" value="BETA-GLUCOSIDASE"/>
    <property type="match status" value="1"/>
</dbReference>
<evidence type="ECO:0000313" key="6">
    <source>
        <dbReference type="Proteomes" id="UP000295493"/>
    </source>
</evidence>
<evidence type="ECO:0000256" key="1">
    <source>
        <dbReference type="ARBA" id="ARBA00005336"/>
    </source>
</evidence>
<evidence type="ECO:0000313" key="5">
    <source>
        <dbReference type="EMBL" id="TDN84670.1"/>
    </source>
</evidence>
<accession>A0A4R6FTX7</accession>
<keyword evidence="3" id="KW-0732">Signal</keyword>
<evidence type="ECO:0000259" key="4">
    <source>
        <dbReference type="SMART" id="SM01217"/>
    </source>
</evidence>
<dbReference type="RefSeq" id="WP_229668135.1">
    <property type="nucleotide sequence ID" value="NZ_BMLU01000003.1"/>
</dbReference>
<dbReference type="InterPro" id="IPR017853">
    <property type="entry name" value="GH"/>
</dbReference>
<organism evidence="5 6">
    <name type="scientific">Stakelama pacifica</name>
    <dbReference type="NCBI Taxonomy" id="517720"/>
    <lineage>
        <taxon>Bacteria</taxon>
        <taxon>Pseudomonadati</taxon>
        <taxon>Pseudomonadota</taxon>
        <taxon>Alphaproteobacteria</taxon>
        <taxon>Sphingomonadales</taxon>
        <taxon>Sphingomonadaceae</taxon>
        <taxon>Stakelama</taxon>
    </lineage>
</organism>
<feature type="signal peptide" evidence="3">
    <location>
        <begin position="1"/>
        <end position="23"/>
    </location>
</feature>
<dbReference type="Gene3D" id="3.40.50.1700">
    <property type="entry name" value="Glycoside hydrolase family 3 C-terminal domain"/>
    <property type="match status" value="1"/>
</dbReference>
<comment type="similarity">
    <text evidence="1">Belongs to the glycosyl hydrolase 3 family.</text>
</comment>
<dbReference type="Pfam" id="PF01915">
    <property type="entry name" value="Glyco_hydro_3_C"/>
    <property type="match status" value="1"/>
</dbReference>
<dbReference type="InterPro" id="IPR013783">
    <property type="entry name" value="Ig-like_fold"/>
</dbReference>
<dbReference type="Gene3D" id="3.20.20.300">
    <property type="entry name" value="Glycoside hydrolase, family 3, N-terminal domain"/>
    <property type="match status" value="1"/>
</dbReference>
<dbReference type="GO" id="GO:0004553">
    <property type="term" value="F:hydrolase activity, hydrolyzing O-glycosyl compounds"/>
    <property type="evidence" value="ECO:0007669"/>
    <property type="project" value="InterPro"/>
</dbReference>